<dbReference type="GO" id="GO:0005743">
    <property type="term" value="C:mitochondrial inner membrane"/>
    <property type="evidence" value="ECO:0007669"/>
    <property type="project" value="UniProtKB-SubCell"/>
</dbReference>
<keyword evidence="8 14" id="KW-0249">Electron transport</keyword>
<evidence type="ECO:0000256" key="3">
    <source>
        <dbReference type="ARBA" id="ARBA00018192"/>
    </source>
</evidence>
<feature type="transmembrane region" description="Helical" evidence="14">
    <location>
        <begin position="39"/>
        <end position="57"/>
    </location>
</feature>
<evidence type="ECO:0000256" key="11">
    <source>
        <dbReference type="ARBA" id="ARBA00023136"/>
    </source>
</evidence>
<keyword evidence="6 14" id="KW-0812">Transmembrane</keyword>
<dbReference type="AlphaFoldDB" id="E2ADV9"/>
<keyword evidence="11 14" id="KW-0472">Membrane</keyword>
<gene>
    <name evidence="15" type="ORF">EAG_10445</name>
</gene>
<keyword evidence="10 14" id="KW-0496">Mitochondrion</keyword>
<comment type="subunit">
    <text evidence="13">Complex I is composed of 45 different subunits. Interacts with CARD15, but not with CARD4. Interacts with STAT3, but not with STAT1, STAT2 and STAT5A. Interacts with OLFM4.</text>
</comment>
<evidence type="ECO:0000256" key="14">
    <source>
        <dbReference type="RuleBase" id="RU368034"/>
    </source>
</evidence>
<keyword evidence="15" id="KW-0830">Ubiquinone</keyword>
<comment type="function">
    <text evidence="12">Accessory subunit of the mitochondrial membrane respiratory chain NADH dehydrogenase (Complex I), that is believed not to be involved in catalysis. Complex I functions in the transfer of electrons from NADH to the respiratory chain. The immediate electron acceptor for the enzyme is believed to be ubiquinone. Involved in the interferon/all-trans-retinoic acid (IFN/RA) induced cell death. This apoptotic activity is inhibited by interaction with viral IRF1. Prevents the transactivation of STAT3 target genes. May play a role in CARD15-mediated innate mucosal responses and serve to regulate intestinal epithelial cell responses to microbes.</text>
</comment>
<dbReference type="InParanoid" id="E2ADV9"/>
<evidence type="ECO:0000313" key="15">
    <source>
        <dbReference type="EMBL" id="EFN68471.1"/>
    </source>
</evidence>
<dbReference type="KEGG" id="cfo:105251287"/>
<dbReference type="EMBL" id="GL438820">
    <property type="protein sequence ID" value="EFN68471.1"/>
    <property type="molecule type" value="Genomic_DNA"/>
</dbReference>
<evidence type="ECO:0000256" key="5">
    <source>
        <dbReference type="ARBA" id="ARBA00022660"/>
    </source>
</evidence>
<protein>
    <recommendedName>
        <fullName evidence="3 14">NADH dehydrogenase [ubiquinone] 1 alpha subcomplex subunit 13</fullName>
    </recommendedName>
</protein>
<dbReference type="STRING" id="104421.E2ADV9"/>
<dbReference type="OMA" id="YGIREQH"/>
<keyword evidence="9 14" id="KW-1133">Transmembrane helix</keyword>
<evidence type="ECO:0000256" key="9">
    <source>
        <dbReference type="ARBA" id="ARBA00022989"/>
    </source>
</evidence>
<proteinExistence type="inferred from homology"/>
<accession>E2ADV9</accession>
<dbReference type="OrthoDB" id="3308at2759"/>
<evidence type="ECO:0000313" key="16">
    <source>
        <dbReference type="Proteomes" id="UP000000311"/>
    </source>
</evidence>
<evidence type="ECO:0000256" key="2">
    <source>
        <dbReference type="ARBA" id="ARBA00007312"/>
    </source>
</evidence>
<keyword evidence="5 14" id="KW-0679">Respiratory chain</keyword>
<organism evidence="16">
    <name type="scientific">Camponotus floridanus</name>
    <name type="common">Florida carpenter ant</name>
    <dbReference type="NCBI Taxonomy" id="104421"/>
    <lineage>
        <taxon>Eukaryota</taxon>
        <taxon>Metazoa</taxon>
        <taxon>Ecdysozoa</taxon>
        <taxon>Arthropoda</taxon>
        <taxon>Hexapoda</taxon>
        <taxon>Insecta</taxon>
        <taxon>Pterygota</taxon>
        <taxon>Neoptera</taxon>
        <taxon>Endopterygota</taxon>
        <taxon>Hymenoptera</taxon>
        <taxon>Apocrita</taxon>
        <taxon>Aculeata</taxon>
        <taxon>Formicoidea</taxon>
        <taxon>Formicidae</taxon>
        <taxon>Formicinae</taxon>
        <taxon>Camponotus</taxon>
    </lineage>
</organism>
<keyword evidence="7 14" id="KW-0999">Mitochondrion inner membrane</keyword>
<dbReference type="Pfam" id="PF06212">
    <property type="entry name" value="GRIM-19"/>
    <property type="match status" value="1"/>
</dbReference>
<comment type="subcellular location">
    <subcellularLocation>
        <location evidence="1 14">Mitochondrion inner membrane</location>
        <topology evidence="1 14">Single-pass membrane protein</topology>
        <orientation evidence="1 14">Matrix side</orientation>
    </subcellularLocation>
</comment>
<comment type="function">
    <text evidence="14">Complex I functions in the transfer of electrons from NADH to the respiratory chain. Accessory subunit of the mitochondrial membrane respiratory chain NADH dehydrogenase (Complex I), that is believed not to be involved in catalysis.</text>
</comment>
<dbReference type="FunCoup" id="E2ADV9">
    <property type="interactions" value="804"/>
</dbReference>
<dbReference type="PANTHER" id="PTHR12966:SF0">
    <property type="entry name" value="NADH DEHYDROGENASE [UBIQUINONE] 1 ALPHA SUBCOMPLEX SUBUNIT 13"/>
    <property type="match status" value="1"/>
</dbReference>
<keyword evidence="16" id="KW-1185">Reference proteome</keyword>
<evidence type="ECO:0000256" key="4">
    <source>
        <dbReference type="ARBA" id="ARBA00022448"/>
    </source>
</evidence>
<dbReference type="Proteomes" id="UP000000311">
    <property type="component" value="Unassembled WGS sequence"/>
</dbReference>
<name>E2ADV9_CAMFO</name>
<dbReference type="InterPro" id="IPR009346">
    <property type="entry name" value="GRIM-19"/>
</dbReference>
<comment type="similarity">
    <text evidence="2 14">Belongs to the complex I NDUFA13 subunit family.</text>
</comment>
<evidence type="ECO:0000256" key="8">
    <source>
        <dbReference type="ARBA" id="ARBA00022982"/>
    </source>
</evidence>
<evidence type="ECO:0000256" key="13">
    <source>
        <dbReference type="ARBA" id="ARBA00046797"/>
    </source>
</evidence>
<evidence type="ECO:0000256" key="1">
    <source>
        <dbReference type="ARBA" id="ARBA00004298"/>
    </source>
</evidence>
<dbReference type="PANTHER" id="PTHR12966">
    <property type="entry name" value="NADH DEHYDROGENASE UBIQUINONE 1 ALPHA SUBCOMPLEX SUBUNIT 13"/>
    <property type="match status" value="1"/>
</dbReference>
<evidence type="ECO:0000256" key="6">
    <source>
        <dbReference type="ARBA" id="ARBA00022692"/>
    </source>
</evidence>
<evidence type="ECO:0000256" key="12">
    <source>
        <dbReference type="ARBA" id="ARBA00045908"/>
    </source>
</evidence>
<reference evidence="15 16" key="1">
    <citation type="journal article" date="2010" name="Science">
        <title>Genomic comparison of the ants Camponotus floridanus and Harpegnathos saltator.</title>
        <authorList>
            <person name="Bonasio R."/>
            <person name="Zhang G."/>
            <person name="Ye C."/>
            <person name="Mutti N.S."/>
            <person name="Fang X."/>
            <person name="Qin N."/>
            <person name="Donahue G."/>
            <person name="Yang P."/>
            <person name="Li Q."/>
            <person name="Li C."/>
            <person name="Zhang P."/>
            <person name="Huang Z."/>
            <person name="Berger S.L."/>
            <person name="Reinberg D."/>
            <person name="Wang J."/>
            <person name="Liebig J."/>
        </authorList>
    </citation>
    <scope>NUCLEOTIDE SEQUENCE [LARGE SCALE GENOMIC DNA]</scope>
    <source>
        <strain evidence="16">C129</strain>
    </source>
</reference>
<dbReference type="GO" id="GO:0045271">
    <property type="term" value="C:respiratory chain complex I"/>
    <property type="evidence" value="ECO:0007669"/>
    <property type="project" value="UniProtKB-UniRule"/>
</dbReference>
<sequence>MDAAATSKRMQDLPPKGGYGPIQTERIKLRSILNAKSTWAIFFATQVVGFYAYYLNLKLVRRNQIEMRSARLAIWPALIAERDRAVLRQMRRNRDEEAELMKNVERWEVGTYYGEPIYFLDEENQFREPLFIEHFAHSDPSDYSTRSWRHLFT</sequence>
<evidence type="ECO:0000256" key="10">
    <source>
        <dbReference type="ARBA" id="ARBA00023128"/>
    </source>
</evidence>
<evidence type="ECO:0000256" key="7">
    <source>
        <dbReference type="ARBA" id="ARBA00022792"/>
    </source>
</evidence>
<keyword evidence="4 14" id="KW-0813">Transport</keyword>